<protein>
    <submittedName>
        <fullName evidence="3">Fimbrial chaperone protein</fullName>
    </submittedName>
</protein>
<dbReference type="InterPro" id="IPR008962">
    <property type="entry name" value="PapD-like_sf"/>
</dbReference>
<dbReference type="InterPro" id="IPR050643">
    <property type="entry name" value="Periplasmic_pilus_chap"/>
</dbReference>
<proteinExistence type="predicted"/>
<sequence>MRTLLTGLGAIALFALCGLSPSSAASLRVAPTTVDMIAPDSAAVLNLRNEANRPINVQVRVYRWTQEGGIDRLQPTRDVVASPPATQLPAGADYVLRIVRVARRPVQGEESYRVVVDELPDRARQRAGTVSLVVRHSIPVFFRSEDAGAPQVAWSVSRSGATLMLVARNNGAGRLRLSDVRISQGARRIGRRDGLVGYVLGGATMQWPIGSAGSVGGGPAALRAQSHLGPVEATVPVR</sequence>
<evidence type="ECO:0000259" key="2">
    <source>
        <dbReference type="Pfam" id="PF00345"/>
    </source>
</evidence>
<dbReference type="EMBL" id="FNSL01000001">
    <property type="protein sequence ID" value="SEB72203.1"/>
    <property type="molecule type" value="Genomic_DNA"/>
</dbReference>
<name>A0A1H4LNE8_9HYPH</name>
<reference evidence="4" key="1">
    <citation type="submission" date="2016-10" db="EMBL/GenBank/DDBJ databases">
        <authorList>
            <person name="Varghese N."/>
            <person name="Submissions S."/>
        </authorList>
    </citation>
    <scope>NUCLEOTIDE SEQUENCE [LARGE SCALE GENOMIC DNA]</scope>
    <source>
        <strain evidence="4">ES.061</strain>
    </source>
</reference>
<feature type="domain" description="Pili assembly chaperone N-terminal" evidence="2">
    <location>
        <begin position="27"/>
        <end position="143"/>
    </location>
</feature>
<dbReference type="PANTHER" id="PTHR30251">
    <property type="entry name" value="PILUS ASSEMBLY CHAPERONE"/>
    <property type="match status" value="1"/>
</dbReference>
<dbReference type="AlphaFoldDB" id="A0A1H4LNE8"/>
<keyword evidence="1" id="KW-0732">Signal</keyword>
<evidence type="ECO:0000313" key="3">
    <source>
        <dbReference type="EMBL" id="SEB72203.1"/>
    </source>
</evidence>
<dbReference type="PANTHER" id="PTHR30251:SF4">
    <property type="entry name" value="SLR1668 PROTEIN"/>
    <property type="match status" value="1"/>
</dbReference>
<dbReference type="SUPFAM" id="SSF49354">
    <property type="entry name" value="PapD-like"/>
    <property type="match status" value="1"/>
</dbReference>
<dbReference type="Proteomes" id="UP000199064">
    <property type="component" value="Unassembled WGS sequence"/>
</dbReference>
<dbReference type="RefSeq" id="WP_090329266.1">
    <property type="nucleotide sequence ID" value="NZ_FNSL01000001.1"/>
</dbReference>
<dbReference type="InterPro" id="IPR016147">
    <property type="entry name" value="Pili_assmbl_chaperone_N"/>
</dbReference>
<evidence type="ECO:0000313" key="4">
    <source>
        <dbReference type="Proteomes" id="UP000199064"/>
    </source>
</evidence>
<accession>A0A1H4LNE8</accession>
<feature type="signal peptide" evidence="1">
    <location>
        <begin position="1"/>
        <end position="24"/>
    </location>
</feature>
<gene>
    <name evidence="3" type="ORF">SAMN05216452_2917</name>
</gene>
<dbReference type="InterPro" id="IPR013783">
    <property type="entry name" value="Ig-like_fold"/>
</dbReference>
<organism evidence="3 4">
    <name type="scientific">Nitratireductor aquibiodomus</name>
    <dbReference type="NCBI Taxonomy" id="204799"/>
    <lineage>
        <taxon>Bacteria</taxon>
        <taxon>Pseudomonadati</taxon>
        <taxon>Pseudomonadota</taxon>
        <taxon>Alphaproteobacteria</taxon>
        <taxon>Hyphomicrobiales</taxon>
        <taxon>Phyllobacteriaceae</taxon>
        <taxon>Nitratireductor</taxon>
    </lineage>
</organism>
<dbReference type="GO" id="GO:0071555">
    <property type="term" value="P:cell wall organization"/>
    <property type="evidence" value="ECO:0007669"/>
    <property type="project" value="InterPro"/>
</dbReference>
<keyword evidence="4" id="KW-1185">Reference proteome</keyword>
<evidence type="ECO:0000256" key="1">
    <source>
        <dbReference type="SAM" id="SignalP"/>
    </source>
</evidence>
<dbReference type="Gene3D" id="2.60.40.10">
    <property type="entry name" value="Immunoglobulins"/>
    <property type="match status" value="1"/>
</dbReference>
<dbReference type="Pfam" id="PF00345">
    <property type="entry name" value="PapD_N"/>
    <property type="match status" value="1"/>
</dbReference>
<dbReference type="GO" id="GO:0030288">
    <property type="term" value="C:outer membrane-bounded periplasmic space"/>
    <property type="evidence" value="ECO:0007669"/>
    <property type="project" value="InterPro"/>
</dbReference>
<feature type="chain" id="PRO_5011541750" evidence="1">
    <location>
        <begin position="25"/>
        <end position="238"/>
    </location>
</feature>